<dbReference type="GO" id="GO:0005886">
    <property type="term" value="C:plasma membrane"/>
    <property type="evidence" value="ECO:0007669"/>
    <property type="project" value="UniProtKB-SubCell"/>
</dbReference>
<keyword evidence="8 11" id="KW-0472">Membrane</keyword>
<keyword evidence="3" id="KW-1003">Cell membrane</keyword>
<accession>A0A1V8RKC2</accession>
<keyword evidence="13" id="KW-1185">Reference proteome</keyword>
<evidence type="ECO:0000256" key="5">
    <source>
        <dbReference type="ARBA" id="ARBA00022597"/>
    </source>
</evidence>
<evidence type="ECO:0000256" key="9">
    <source>
        <dbReference type="ARBA" id="ARBA00035611"/>
    </source>
</evidence>
<feature type="transmembrane region" description="Helical" evidence="11">
    <location>
        <begin position="119"/>
        <end position="141"/>
    </location>
</feature>
<evidence type="ECO:0000256" key="6">
    <source>
        <dbReference type="ARBA" id="ARBA00022692"/>
    </source>
</evidence>
<comment type="function">
    <text evidence="9">Part of the binding-protein-dependent transport system for D-xylose. Probably responsible for the translocation of the substrate across the membrane.</text>
</comment>
<protein>
    <recommendedName>
        <fullName evidence="10">Xylose transport system permease protein XylH</fullName>
    </recommendedName>
</protein>
<dbReference type="OrthoDB" id="7284468at2"/>
<feature type="transmembrane region" description="Helical" evidence="11">
    <location>
        <begin position="366"/>
        <end position="391"/>
    </location>
</feature>
<comment type="subcellular location">
    <subcellularLocation>
        <location evidence="1">Cell membrane</location>
        <topology evidence="1">Multi-pass membrane protein</topology>
    </subcellularLocation>
</comment>
<evidence type="ECO:0000313" key="13">
    <source>
        <dbReference type="Proteomes" id="UP000191905"/>
    </source>
</evidence>
<feature type="transmembrane region" description="Helical" evidence="11">
    <location>
        <begin position="325"/>
        <end position="346"/>
    </location>
</feature>
<keyword evidence="7 11" id="KW-1133">Transmembrane helix</keyword>
<feature type="transmembrane region" description="Helical" evidence="11">
    <location>
        <begin position="213"/>
        <end position="231"/>
    </location>
</feature>
<feature type="transmembrane region" description="Helical" evidence="11">
    <location>
        <begin position="182"/>
        <end position="201"/>
    </location>
</feature>
<dbReference type="PANTHER" id="PTHR32196:SF32">
    <property type="entry name" value="XYLOSE TRANSPORT SYSTEM PERMEASE PROTEIN XYLH"/>
    <property type="match status" value="1"/>
</dbReference>
<organism evidence="12 13">
    <name type="scientific">Manganibacter manganicus</name>
    <dbReference type="NCBI Taxonomy" id="1873176"/>
    <lineage>
        <taxon>Bacteria</taxon>
        <taxon>Pseudomonadati</taxon>
        <taxon>Pseudomonadota</taxon>
        <taxon>Alphaproteobacteria</taxon>
        <taxon>Hyphomicrobiales</taxon>
        <taxon>Phyllobacteriaceae</taxon>
        <taxon>Manganibacter</taxon>
    </lineage>
</organism>
<gene>
    <name evidence="12" type="ORF">BFN67_06985</name>
</gene>
<proteinExistence type="predicted"/>
<dbReference type="RefSeq" id="WP_080921349.1">
    <property type="nucleotide sequence ID" value="NZ_MDET01000056.1"/>
</dbReference>
<feature type="transmembrane region" description="Helical" evidence="11">
    <location>
        <begin position="69"/>
        <end position="88"/>
    </location>
</feature>
<dbReference type="EMBL" id="MDET01000056">
    <property type="protein sequence ID" value="OQM73658.1"/>
    <property type="molecule type" value="Genomic_DNA"/>
</dbReference>
<sequence length="430" mass="45292">MTIETAPVSQSSAAEEGSQKHSAAASALVSNLREYGLILALIIIMLFFQYFTNGVLFKPVNLSNLVQQNSFIIVMALGMLLVIVAGHIDLSVGSVAGFIGALAANMMVTWNLGIFSNPLVVSIFCLLVGAAVGVAQGYWIAYLRIPSFIVTLAGMLVFRGLCQAMLGGGLSVGPLPVAFKELSSGFIPEVIGIWTLIPPIVNAAGKTVFGSGVELYLTSMLLGLLGVLAYAWSGFSARRTRERHGHETEPFLLFAIKTLLISLLTLFLVYQFATYKGLPIVLVVMGLLIAFFVFVTRRMVIGRRVYALGGNPKAAQLSGIKTERLTLIVFINMGVLSALGGLIIAARLGQAVPAAGLGSELDVIAAVFIGGASAMGGVGQVIGTVVGGFIMGVMNNGMSIMGVNVDWQQVVKGLVLLGAVVFDVYNKNKG</sequence>
<keyword evidence="2" id="KW-0813">Transport</keyword>
<evidence type="ECO:0000256" key="3">
    <source>
        <dbReference type="ARBA" id="ARBA00022475"/>
    </source>
</evidence>
<evidence type="ECO:0000256" key="11">
    <source>
        <dbReference type="SAM" id="Phobius"/>
    </source>
</evidence>
<feature type="transmembrane region" description="Helical" evidence="11">
    <location>
        <begin position="35"/>
        <end position="57"/>
    </location>
</feature>
<keyword evidence="5" id="KW-0762">Sugar transport</keyword>
<evidence type="ECO:0000256" key="10">
    <source>
        <dbReference type="ARBA" id="ARBA00035686"/>
    </source>
</evidence>
<dbReference type="STRING" id="1873176.BFN67_06985"/>
<dbReference type="GO" id="GO:0022857">
    <property type="term" value="F:transmembrane transporter activity"/>
    <property type="evidence" value="ECO:0007669"/>
    <property type="project" value="InterPro"/>
</dbReference>
<evidence type="ECO:0000256" key="7">
    <source>
        <dbReference type="ARBA" id="ARBA00022989"/>
    </source>
</evidence>
<keyword evidence="6 11" id="KW-0812">Transmembrane</keyword>
<dbReference type="NCBIfam" id="NF040906">
    <property type="entry name" value="GguB"/>
    <property type="match status" value="1"/>
</dbReference>
<evidence type="ECO:0000313" key="12">
    <source>
        <dbReference type="EMBL" id="OQM73658.1"/>
    </source>
</evidence>
<dbReference type="CDD" id="cd06579">
    <property type="entry name" value="TM_PBP1_transp_AraH_like"/>
    <property type="match status" value="1"/>
</dbReference>
<dbReference type="AlphaFoldDB" id="A0A1V8RKC2"/>
<keyword evidence="4" id="KW-0997">Cell inner membrane</keyword>
<reference evidence="12 13" key="1">
    <citation type="journal article" date="2016" name="Int. J. Syst. Evol. Microbiol.">
        <title>Pseudaminobacter manganicus sp. nov., isolated from sludge of a manganese mine.</title>
        <authorList>
            <person name="Li J."/>
            <person name="Huang J."/>
            <person name="Liao S."/>
            <person name="Wang G."/>
        </authorList>
    </citation>
    <scope>NUCLEOTIDE SEQUENCE [LARGE SCALE GENOMIC DNA]</scope>
    <source>
        <strain evidence="12 13">JH-7</strain>
    </source>
</reference>
<evidence type="ECO:0000256" key="1">
    <source>
        <dbReference type="ARBA" id="ARBA00004651"/>
    </source>
</evidence>
<dbReference type="Proteomes" id="UP000191905">
    <property type="component" value="Unassembled WGS sequence"/>
</dbReference>
<evidence type="ECO:0000256" key="4">
    <source>
        <dbReference type="ARBA" id="ARBA00022519"/>
    </source>
</evidence>
<feature type="transmembrane region" description="Helical" evidence="11">
    <location>
        <begin position="278"/>
        <end position="296"/>
    </location>
</feature>
<feature type="transmembrane region" description="Helical" evidence="11">
    <location>
        <begin position="94"/>
        <end position="112"/>
    </location>
</feature>
<evidence type="ECO:0000256" key="8">
    <source>
        <dbReference type="ARBA" id="ARBA00023136"/>
    </source>
</evidence>
<feature type="transmembrane region" description="Helical" evidence="11">
    <location>
        <begin position="251"/>
        <end position="272"/>
    </location>
</feature>
<dbReference type="PANTHER" id="PTHR32196">
    <property type="entry name" value="ABC TRANSPORTER PERMEASE PROTEIN YPHD-RELATED-RELATED"/>
    <property type="match status" value="1"/>
</dbReference>
<dbReference type="InterPro" id="IPR001851">
    <property type="entry name" value="ABC_transp_permease"/>
</dbReference>
<dbReference type="Pfam" id="PF02653">
    <property type="entry name" value="BPD_transp_2"/>
    <property type="match status" value="1"/>
</dbReference>
<comment type="caution">
    <text evidence="12">The sequence shown here is derived from an EMBL/GenBank/DDBJ whole genome shotgun (WGS) entry which is preliminary data.</text>
</comment>
<evidence type="ECO:0000256" key="2">
    <source>
        <dbReference type="ARBA" id="ARBA00022448"/>
    </source>
</evidence>
<feature type="transmembrane region" description="Helical" evidence="11">
    <location>
        <begin position="147"/>
        <end position="170"/>
    </location>
</feature>
<name>A0A1V8RKC2_9HYPH</name>